<feature type="transmembrane region" description="Helical" evidence="1">
    <location>
        <begin position="91"/>
        <end position="110"/>
    </location>
</feature>
<feature type="transmembrane region" description="Helical" evidence="1">
    <location>
        <begin position="30"/>
        <end position="55"/>
    </location>
</feature>
<gene>
    <name evidence="3" type="ORF">GCM10020366_43040</name>
</gene>
<keyword evidence="1" id="KW-1133">Transmembrane helix</keyword>
<feature type="domain" description="Prepilin type IV endopeptidase peptidase" evidence="2">
    <location>
        <begin position="99"/>
        <end position="208"/>
    </location>
</feature>
<reference evidence="4" key="1">
    <citation type="journal article" date="2019" name="Int. J. Syst. Evol. Microbiol.">
        <title>The Global Catalogue of Microorganisms (GCM) 10K type strain sequencing project: providing services to taxonomists for standard genome sequencing and annotation.</title>
        <authorList>
            <consortium name="The Broad Institute Genomics Platform"/>
            <consortium name="The Broad Institute Genome Sequencing Center for Infectious Disease"/>
            <person name="Wu L."/>
            <person name="Ma J."/>
        </authorList>
    </citation>
    <scope>NUCLEOTIDE SEQUENCE [LARGE SCALE GENOMIC DNA]</scope>
    <source>
        <strain evidence="4">JCM 9687</strain>
    </source>
</reference>
<organism evidence="3 4">
    <name type="scientific">Saccharopolyspora gregorii</name>
    <dbReference type="NCBI Taxonomy" id="33914"/>
    <lineage>
        <taxon>Bacteria</taxon>
        <taxon>Bacillati</taxon>
        <taxon>Actinomycetota</taxon>
        <taxon>Actinomycetes</taxon>
        <taxon>Pseudonocardiales</taxon>
        <taxon>Pseudonocardiaceae</taxon>
        <taxon>Saccharopolyspora</taxon>
    </lineage>
</organism>
<accession>A0ABP6RTQ7</accession>
<evidence type="ECO:0000256" key="1">
    <source>
        <dbReference type="SAM" id="Phobius"/>
    </source>
</evidence>
<keyword evidence="1" id="KW-0812">Transmembrane</keyword>
<dbReference type="Pfam" id="PF01478">
    <property type="entry name" value="Peptidase_A24"/>
    <property type="match status" value="1"/>
</dbReference>
<evidence type="ECO:0000313" key="3">
    <source>
        <dbReference type="EMBL" id="GAA3360959.1"/>
    </source>
</evidence>
<keyword evidence="4" id="KW-1185">Reference proteome</keyword>
<dbReference type="EMBL" id="BAAAYK010000038">
    <property type="protein sequence ID" value="GAA3360959.1"/>
    <property type="molecule type" value="Genomic_DNA"/>
</dbReference>
<comment type="caution">
    <text evidence="3">The sequence shown here is derived from an EMBL/GenBank/DDBJ whole genome shotgun (WGS) entry which is preliminary data.</text>
</comment>
<feature type="transmembrane region" description="Helical" evidence="1">
    <location>
        <begin position="143"/>
        <end position="163"/>
    </location>
</feature>
<dbReference type="InterPro" id="IPR000045">
    <property type="entry name" value="Prepilin_IV_endopep_pep"/>
</dbReference>
<sequence length="240" mass="23653">MGDADTPGNVGTELSASGRDAGRMDLTSGFAHLTGAACAAGALGAVAGWAGRALLRSARIGIPVPRWCCEAGTALLWAPVAARTVGGALPVWWAPVPLLLGWAGVLLAVCDLRAHRLPDALTLPAWPLAFAAVAGTASAAGNAVMLVSAFVGAALFAGCYGLVRMLSPPALGPGDLKLSGPLGALIGAVSVPAVLGCVLVSAVLTALHACAVRRSAVPHGPAMLLPAWLVTAVGPVLGSG</sequence>
<feature type="transmembrane region" description="Helical" evidence="1">
    <location>
        <begin position="184"/>
        <end position="207"/>
    </location>
</feature>
<keyword evidence="1" id="KW-0472">Membrane</keyword>
<dbReference type="Proteomes" id="UP001500483">
    <property type="component" value="Unassembled WGS sequence"/>
</dbReference>
<evidence type="ECO:0000313" key="4">
    <source>
        <dbReference type="Proteomes" id="UP001500483"/>
    </source>
</evidence>
<proteinExistence type="predicted"/>
<feature type="transmembrane region" description="Helical" evidence="1">
    <location>
        <begin position="117"/>
        <end position="137"/>
    </location>
</feature>
<name>A0ABP6RTQ7_9PSEU</name>
<feature type="transmembrane region" description="Helical" evidence="1">
    <location>
        <begin position="219"/>
        <end position="238"/>
    </location>
</feature>
<protein>
    <recommendedName>
        <fullName evidence="2">Prepilin type IV endopeptidase peptidase domain-containing protein</fullName>
    </recommendedName>
</protein>
<dbReference type="Gene3D" id="1.20.120.1220">
    <property type="match status" value="1"/>
</dbReference>
<evidence type="ECO:0000259" key="2">
    <source>
        <dbReference type="Pfam" id="PF01478"/>
    </source>
</evidence>